<dbReference type="Pfam" id="PF23867">
    <property type="entry name" value="Mmc1_N"/>
    <property type="match status" value="1"/>
</dbReference>
<dbReference type="PANTHER" id="PTHR38644">
    <property type="entry name" value="EXPRESSED PROTEIN"/>
    <property type="match status" value="1"/>
</dbReference>
<name>A0A6G1I4K1_9PEZI</name>
<evidence type="ECO:0000259" key="2">
    <source>
        <dbReference type="Pfam" id="PF23868"/>
    </source>
</evidence>
<dbReference type="Proteomes" id="UP000799640">
    <property type="component" value="Unassembled WGS sequence"/>
</dbReference>
<proteinExistence type="predicted"/>
<protein>
    <recommendedName>
        <fullName evidence="2">Mmc1 C-terminal domain-containing protein</fullName>
    </recommendedName>
</protein>
<keyword evidence="4" id="KW-1185">Reference proteome</keyword>
<organism evidence="3 4">
    <name type="scientific">Trichodelitschia bisporula</name>
    <dbReference type="NCBI Taxonomy" id="703511"/>
    <lineage>
        <taxon>Eukaryota</taxon>
        <taxon>Fungi</taxon>
        <taxon>Dikarya</taxon>
        <taxon>Ascomycota</taxon>
        <taxon>Pezizomycotina</taxon>
        <taxon>Dothideomycetes</taxon>
        <taxon>Dothideomycetes incertae sedis</taxon>
        <taxon>Phaeotrichales</taxon>
        <taxon>Phaeotrichaceae</taxon>
        <taxon>Trichodelitschia</taxon>
    </lineage>
</organism>
<sequence>MPLRVNQALYIAPRAPACSACRAQRAIARRRPATSPADCTMKLTAGFSRSIRTVTTSASSTARLATRDTPLRSALSRRTPTVAPRHPTSRTYTTPTPTSTIGHPSTSIPAHLEPLYTALEHLSQAAASYTPLPALGLALRALETATPTTRIALLGFGPGGREAAAQVARLLTADPLSEEGDWEDWVEDAGRGGRAVVIRYGKPDRPETPNPILRTMTVPSRALQKGRIELLLAELPLAARPVEDPAEAILTPTLMSPRGGRETVVFPVHKAALVGRGPGGLVTYGRYTAAAGTSLPADRVKVLVDLPAASPSEGEATAIDIMQAAKGLDAIRASVARAPDFERAWAASHIASVAEWLEAGTEPLEGGLAPAHRALVISVLTSTAASIALDATRAAASTTAHSIPQSKRTHLLAELETWAEKAHSEVRDLEGVFRGRLWGRVKWWKLFWRADDVGDTAGALVGNAFLADAERGAVFLAGRVREAGLVRGGEWEVEGPRMPKAPEGKTVPVPRIADLVRVDYEGIVEGVGGVRIGPWPAHIALAREALLRTSVPVLQAMAQRMLLQCLTTIGGAAGLSAAGYVAGFTGFEVGAVGALGVVIALRRLQRGWEGVRAGWEGEVREEGRRAVRGVEGVVRGVVMRPDPRLVEGVEERRVAREALRGVEDALGQFRED</sequence>
<dbReference type="Pfam" id="PF23868">
    <property type="entry name" value="Mmc1_C"/>
    <property type="match status" value="1"/>
</dbReference>
<feature type="compositionally biased region" description="Low complexity" evidence="1">
    <location>
        <begin position="84"/>
        <end position="102"/>
    </location>
</feature>
<dbReference type="OrthoDB" id="5319015at2759"/>
<dbReference type="AlphaFoldDB" id="A0A6G1I4K1"/>
<evidence type="ECO:0000256" key="1">
    <source>
        <dbReference type="SAM" id="MobiDB-lite"/>
    </source>
</evidence>
<gene>
    <name evidence="3" type="ORF">EJ06DRAFT_573477</name>
</gene>
<accession>A0A6G1I4K1</accession>
<feature type="region of interest" description="Disordered" evidence="1">
    <location>
        <begin position="57"/>
        <end position="102"/>
    </location>
</feature>
<reference evidence="3" key="1">
    <citation type="journal article" date="2020" name="Stud. Mycol.">
        <title>101 Dothideomycetes genomes: a test case for predicting lifestyles and emergence of pathogens.</title>
        <authorList>
            <person name="Haridas S."/>
            <person name="Albert R."/>
            <person name="Binder M."/>
            <person name="Bloem J."/>
            <person name="Labutti K."/>
            <person name="Salamov A."/>
            <person name="Andreopoulos B."/>
            <person name="Baker S."/>
            <person name="Barry K."/>
            <person name="Bills G."/>
            <person name="Bluhm B."/>
            <person name="Cannon C."/>
            <person name="Castanera R."/>
            <person name="Culley D."/>
            <person name="Daum C."/>
            <person name="Ezra D."/>
            <person name="Gonzalez J."/>
            <person name="Henrissat B."/>
            <person name="Kuo A."/>
            <person name="Liang C."/>
            <person name="Lipzen A."/>
            <person name="Lutzoni F."/>
            <person name="Magnuson J."/>
            <person name="Mondo S."/>
            <person name="Nolan M."/>
            <person name="Ohm R."/>
            <person name="Pangilinan J."/>
            <person name="Park H.-J."/>
            <person name="Ramirez L."/>
            <person name="Alfaro M."/>
            <person name="Sun H."/>
            <person name="Tritt A."/>
            <person name="Yoshinaga Y."/>
            <person name="Zwiers L.-H."/>
            <person name="Turgeon B."/>
            <person name="Goodwin S."/>
            <person name="Spatafora J."/>
            <person name="Crous P."/>
            <person name="Grigoriev I."/>
        </authorList>
    </citation>
    <scope>NUCLEOTIDE SEQUENCE</scope>
    <source>
        <strain evidence="3">CBS 262.69</strain>
    </source>
</reference>
<dbReference type="EMBL" id="ML996690">
    <property type="protein sequence ID" value="KAF2403114.1"/>
    <property type="molecule type" value="Genomic_DNA"/>
</dbReference>
<evidence type="ECO:0000313" key="3">
    <source>
        <dbReference type="EMBL" id="KAF2403114.1"/>
    </source>
</evidence>
<feature type="domain" description="Mmc1 C-terminal" evidence="2">
    <location>
        <begin position="412"/>
        <end position="624"/>
    </location>
</feature>
<dbReference type="PANTHER" id="PTHR38644:SF1">
    <property type="entry name" value="EXPRESSED PROTEIN"/>
    <property type="match status" value="1"/>
</dbReference>
<evidence type="ECO:0000313" key="4">
    <source>
        <dbReference type="Proteomes" id="UP000799640"/>
    </source>
</evidence>
<dbReference type="InterPro" id="IPR056196">
    <property type="entry name" value="Mmc1_C"/>
</dbReference>